<dbReference type="GeneID" id="105270279"/>
<proteinExistence type="predicted"/>
<organism evidence="1 2">
    <name type="scientific">Fopius arisanus</name>
    <dbReference type="NCBI Taxonomy" id="64838"/>
    <lineage>
        <taxon>Eukaryota</taxon>
        <taxon>Metazoa</taxon>
        <taxon>Ecdysozoa</taxon>
        <taxon>Arthropoda</taxon>
        <taxon>Hexapoda</taxon>
        <taxon>Insecta</taxon>
        <taxon>Pterygota</taxon>
        <taxon>Neoptera</taxon>
        <taxon>Endopterygota</taxon>
        <taxon>Hymenoptera</taxon>
        <taxon>Apocrita</taxon>
        <taxon>Ichneumonoidea</taxon>
        <taxon>Braconidae</taxon>
        <taxon>Opiinae</taxon>
        <taxon>Fopius</taxon>
    </lineage>
</organism>
<dbReference type="SUPFAM" id="SSF48371">
    <property type="entry name" value="ARM repeat"/>
    <property type="match status" value="1"/>
</dbReference>
<dbReference type="OrthoDB" id="443524at2759"/>
<evidence type="ECO:0000313" key="2">
    <source>
        <dbReference type="RefSeq" id="XP_011309416.1"/>
    </source>
</evidence>
<reference evidence="2" key="1">
    <citation type="submission" date="2025-08" db="UniProtKB">
        <authorList>
            <consortium name="RefSeq"/>
        </authorList>
    </citation>
    <scope>IDENTIFICATION</scope>
    <source>
        <strain evidence="2">USDA-PBARC FA_bdor</strain>
        <tissue evidence="2">Whole organism</tissue>
    </source>
</reference>
<evidence type="ECO:0000313" key="1">
    <source>
        <dbReference type="Proteomes" id="UP000694866"/>
    </source>
</evidence>
<dbReference type="Proteomes" id="UP000694866">
    <property type="component" value="Unplaced"/>
</dbReference>
<dbReference type="RefSeq" id="XP_011309416.1">
    <property type="nucleotide sequence ID" value="XM_011311114.1"/>
</dbReference>
<protein>
    <submittedName>
        <fullName evidence="2">Uncharacterized protein isoform X1</fullName>
    </submittedName>
</protein>
<keyword evidence="1" id="KW-1185">Reference proteome</keyword>
<dbReference type="AlphaFoldDB" id="A0A9R1U552"/>
<sequence length="637" mass="72863">MTTNMRSVLRLSMALRNLSVSSSRVLSLRSVHSSSGLDARFNRSAVSAEPFGHSQRALDDFDKPEKPKGYLRQLRTCDIPEEVLLLVKNENSGMQLIHALKTLEVLFDMSKKNSEKFEDIHEKKEFSILCEIVKKNIRQLEREQAIQALKYLTYLRVPSTTVIIQMLLQMIRTSVNQLSLDEIVFLSFLLQKCRKTPLVEALEIALPIVFETHVGHKLDPENLDSVVRVFQYLRKSNLNLDAITRILKIIEKTDTSKIKPPNAKQILFCLVELQLTDLVRSLIPRMMGILSEDIDTFNEEELQAMVRRLSDKFNDVKNNRDAYYHEGFADACAATVISRDLGFEVAQDLTHFYNDVGHVNIALLDYMSAKCFEDKRIISGANKYQIGSFFYALSQADYKPVFWDSIKESLMSEKLLDQNPGKLTKVGLYMASLDCLMPKLIEKVFTQFEVRSEGHTSAKKRFLLLYHAVKSGFHGYKGPWPSEDLLRGCENIPAVDREEYPLQDAIECALGGQQYVINQLKTKFGYYVDNVVIMRKGGFPIAINKEGHLVEKIEELIPLPDSQVLIFMNIPNYGHARNTDRLTGYWAFLIKQLESGTKSTVIPILSRTWKKLSEPERIRYISQAIRLKCDELSAVVN</sequence>
<accession>A0A9R1U552</accession>
<name>A0A9R1U552_9HYME</name>
<dbReference type="KEGG" id="fas:105270279"/>
<gene>
    <name evidence="2" type="primary">LOC105270279</name>
</gene>
<dbReference type="InterPro" id="IPR016024">
    <property type="entry name" value="ARM-type_fold"/>
</dbReference>